<evidence type="ECO:0000256" key="2">
    <source>
        <dbReference type="ARBA" id="ARBA00029447"/>
    </source>
</evidence>
<sequence length="116" mass="12603">MSSEWGPRRLGISTRCGISWVLIAGNVRQVANLVDEIAGATHQQSSGAEQISQAISQLDQVTQQNAALVEQTATASQSLDDQTDDPSIPVSFCQFKSQVSYACRAYMDIFVATFIF</sequence>
<dbReference type="SUPFAM" id="SSF58104">
    <property type="entry name" value="Methyl-accepting chemotaxis protein (MCP) signaling domain"/>
    <property type="match status" value="1"/>
</dbReference>
<keyword evidence="1" id="KW-0145">Chemotaxis</keyword>
<evidence type="ECO:0000313" key="4">
    <source>
        <dbReference type="Proteomes" id="UP000198500"/>
    </source>
</evidence>
<dbReference type="GO" id="GO:0006935">
    <property type="term" value="P:chemotaxis"/>
    <property type="evidence" value="ECO:0007669"/>
    <property type="project" value="UniProtKB-KW"/>
</dbReference>
<dbReference type="Gene3D" id="1.10.287.950">
    <property type="entry name" value="Methyl-accepting chemotaxis protein"/>
    <property type="match status" value="1"/>
</dbReference>
<gene>
    <name evidence="3" type="ORF">SAMN05443545_106202</name>
</gene>
<proteinExistence type="inferred from homology"/>
<reference evidence="3 4" key="1">
    <citation type="submission" date="2016-10" db="EMBL/GenBank/DDBJ databases">
        <authorList>
            <person name="de Groot N.N."/>
        </authorList>
    </citation>
    <scope>NUCLEOTIDE SEQUENCE [LARGE SCALE GENOMIC DNA]</scope>
    <source>
        <strain evidence="3 4">DSM 19219</strain>
    </source>
</reference>
<dbReference type="InterPro" id="IPR051310">
    <property type="entry name" value="MCP_chemotaxis"/>
</dbReference>
<dbReference type="EMBL" id="FNNI01000006">
    <property type="protein sequence ID" value="SDX61947.1"/>
    <property type="molecule type" value="Genomic_DNA"/>
</dbReference>
<dbReference type="STRING" id="574349.SAMN05443545_106202"/>
<name>A0A1H3D6E8_9GAMM</name>
<dbReference type="Proteomes" id="UP000198500">
    <property type="component" value="Unassembled WGS sequence"/>
</dbReference>
<evidence type="ECO:0000313" key="3">
    <source>
        <dbReference type="EMBL" id="SDX61947.1"/>
    </source>
</evidence>
<evidence type="ECO:0000256" key="1">
    <source>
        <dbReference type="ARBA" id="ARBA00022500"/>
    </source>
</evidence>
<dbReference type="PANTHER" id="PTHR43531">
    <property type="entry name" value="PROTEIN ICFG"/>
    <property type="match status" value="1"/>
</dbReference>
<dbReference type="PANTHER" id="PTHR43531:SF11">
    <property type="entry name" value="METHYL-ACCEPTING CHEMOTAXIS PROTEIN 3"/>
    <property type="match status" value="1"/>
</dbReference>
<dbReference type="OrthoDB" id="6747374at2"/>
<protein>
    <submittedName>
        <fullName evidence="3">Methyl-accepting chemotaxis protein (MCP) signalling domain-containing protein</fullName>
    </submittedName>
</protein>
<dbReference type="RefSeq" id="WP_092570358.1">
    <property type="nucleotide sequence ID" value="NZ_BMXH01000005.1"/>
</dbReference>
<dbReference type="AlphaFoldDB" id="A0A1H3D6E8"/>
<accession>A0A1H3D6E8</accession>
<organism evidence="3 4">
    <name type="scientific">Aidingimonas halophila</name>
    <dbReference type="NCBI Taxonomy" id="574349"/>
    <lineage>
        <taxon>Bacteria</taxon>
        <taxon>Pseudomonadati</taxon>
        <taxon>Pseudomonadota</taxon>
        <taxon>Gammaproteobacteria</taxon>
        <taxon>Oceanospirillales</taxon>
        <taxon>Halomonadaceae</taxon>
        <taxon>Aidingimonas</taxon>
    </lineage>
</organism>
<comment type="similarity">
    <text evidence="2">Belongs to the methyl-accepting chemotaxis (MCP) protein family.</text>
</comment>
<keyword evidence="4" id="KW-1185">Reference proteome</keyword>